<name>A0AAW0SU24_SCYPA</name>
<dbReference type="AlphaFoldDB" id="A0AAW0SU24"/>
<dbReference type="GO" id="GO:0005759">
    <property type="term" value="C:mitochondrial matrix"/>
    <property type="evidence" value="ECO:0007669"/>
    <property type="project" value="TreeGrafter"/>
</dbReference>
<dbReference type="PANTHER" id="PTHR15437">
    <property type="entry name" value="TRANSCRIPTION TERMINATION FACTOR, MITOCHONDRIAL"/>
    <property type="match status" value="1"/>
</dbReference>
<evidence type="ECO:0000256" key="3">
    <source>
        <dbReference type="SAM" id="MobiDB-lite"/>
    </source>
</evidence>
<dbReference type="InterPro" id="IPR038538">
    <property type="entry name" value="MTERF_sf"/>
</dbReference>
<gene>
    <name evidence="4" type="ORF">O3P69_011126</name>
</gene>
<feature type="region of interest" description="Disordered" evidence="3">
    <location>
        <begin position="70"/>
        <end position="108"/>
    </location>
</feature>
<keyword evidence="5" id="KW-1185">Reference proteome</keyword>
<keyword evidence="2" id="KW-0809">Transit peptide</keyword>
<dbReference type="InterPro" id="IPR003690">
    <property type="entry name" value="MTERF"/>
</dbReference>
<dbReference type="GO" id="GO:0006393">
    <property type="term" value="P:termination of mitochondrial transcription"/>
    <property type="evidence" value="ECO:0007669"/>
    <property type="project" value="TreeGrafter"/>
</dbReference>
<accession>A0AAW0SU24</accession>
<proteinExistence type="inferred from homology"/>
<reference evidence="4 5" key="1">
    <citation type="submission" date="2023-03" db="EMBL/GenBank/DDBJ databases">
        <title>High-quality genome of Scylla paramamosain provides insights in environmental adaptation.</title>
        <authorList>
            <person name="Zhang L."/>
        </authorList>
    </citation>
    <scope>NUCLEOTIDE SEQUENCE [LARGE SCALE GENOMIC DNA]</scope>
    <source>
        <strain evidence="4">LZ_2023a</strain>
        <tissue evidence="4">Muscle</tissue>
    </source>
</reference>
<protein>
    <submittedName>
        <fullName evidence="4">Uncharacterized protein</fullName>
    </submittedName>
</protein>
<evidence type="ECO:0000256" key="1">
    <source>
        <dbReference type="ARBA" id="ARBA00007692"/>
    </source>
</evidence>
<dbReference type="Gene3D" id="1.25.70.10">
    <property type="entry name" value="Transcription termination factor 3, mitochondrial"/>
    <property type="match status" value="1"/>
</dbReference>
<comment type="similarity">
    <text evidence="1">Belongs to the mTERF family.</text>
</comment>
<evidence type="ECO:0000256" key="2">
    <source>
        <dbReference type="ARBA" id="ARBA00022946"/>
    </source>
</evidence>
<sequence>MTRLLQPCLSLVSEVCRPARPSTTLRTALGALSWTHLCCGQVRSQMLMGRLGWQPGVLFHSSTRWAVLSTPNPDRHSGAGSATPHLQDDHKCAQPRQENHHHHNSEKSDTLDAALGMLQDLFGMTHKDAQYILISCNIPEQEIVNNLRVLHQCGIGGEQMNRIPWILGQNADVLGEKLRKIQEPYLFQQHSEGLGFCYLSLGQMTTYQTQFRKEALNFPHHPNRIYYLAERIKVPVELFSEKIGKPHRTLALNIKRLDSFIDLFHHYDMSPKDIVSDLWVFEYSLKKAEERLRRAMELGYTTLRPWMCRCSDKIFDRFCERYQCGKELLGHHKSLLSYLAERLHCELSLLEDKFESNEILKRLHISKFSRILDLLYAEGITAQEIRSCMRVFQYSEERTAIRIKELKKIGFFPFPLILLCRTPAQFKEITTQYKKKFKKQS</sequence>
<dbReference type="GO" id="GO:0003676">
    <property type="term" value="F:nucleic acid binding"/>
    <property type="evidence" value="ECO:0007669"/>
    <property type="project" value="InterPro"/>
</dbReference>
<evidence type="ECO:0000313" key="5">
    <source>
        <dbReference type="Proteomes" id="UP001487740"/>
    </source>
</evidence>
<evidence type="ECO:0000313" key="4">
    <source>
        <dbReference type="EMBL" id="KAK8378414.1"/>
    </source>
</evidence>
<dbReference type="PANTHER" id="PTHR15437:SF6">
    <property type="entry name" value="TRANSCRIPTION TERMINATION FACTOR, MITOCHONDRIAL"/>
    <property type="match status" value="1"/>
</dbReference>
<comment type="caution">
    <text evidence="4">The sequence shown here is derived from an EMBL/GenBank/DDBJ whole genome shotgun (WGS) entry which is preliminary data.</text>
</comment>
<dbReference type="Proteomes" id="UP001487740">
    <property type="component" value="Unassembled WGS sequence"/>
</dbReference>
<dbReference type="EMBL" id="JARAKH010000045">
    <property type="protein sequence ID" value="KAK8378414.1"/>
    <property type="molecule type" value="Genomic_DNA"/>
</dbReference>
<organism evidence="4 5">
    <name type="scientific">Scylla paramamosain</name>
    <name type="common">Mud crab</name>
    <dbReference type="NCBI Taxonomy" id="85552"/>
    <lineage>
        <taxon>Eukaryota</taxon>
        <taxon>Metazoa</taxon>
        <taxon>Ecdysozoa</taxon>
        <taxon>Arthropoda</taxon>
        <taxon>Crustacea</taxon>
        <taxon>Multicrustacea</taxon>
        <taxon>Malacostraca</taxon>
        <taxon>Eumalacostraca</taxon>
        <taxon>Eucarida</taxon>
        <taxon>Decapoda</taxon>
        <taxon>Pleocyemata</taxon>
        <taxon>Brachyura</taxon>
        <taxon>Eubrachyura</taxon>
        <taxon>Portunoidea</taxon>
        <taxon>Portunidae</taxon>
        <taxon>Portuninae</taxon>
        <taxon>Scylla</taxon>
    </lineage>
</organism>